<organism evidence="6 7">
    <name type="scientific">Nocardioides daeguensis</name>
    <dbReference type="NCBI Taxonomy" id="908359"/>
    <lineage>
        <taxon>Bacteria</taxon>
        <taxon>Bacillati</taxon>
        <taxon>Actinomycetota</taxon>
        <taxon>Actinomycetes</taxon>
        <taxon>Propionibacteriales</taxon>
        <taxon>Nocardioidaceae</taxon>
        <taxon>Nocardioides</taxon>
    </lineage>
</organism>
<evidence type="ECO:0000256" key="1">
    <source>
        <dbReference type="ARBA" id="ARBA00023015"/>
    </source>
</evidence>
<evidence type="ECO:0000256" key="4">
    <source>
        <dbReference type="PROSITE-ProRule" id="PRU00335"/>
    </source>
</evidence>
<keyword evidence="2 4" id="KW-0238">DNA-binding</keyword>
<evidence type="ECO:0000259" key="5">
    <source>
        <dbReference type="PROSITE" id="PS50977"/>
    </source>
</evidence>
<dbReference type="Proteomes" id="UP001500301">
    <property type="component" value="Unassembled WGS sequence"/>
</dbReference>
<evidence type="ECO:0000256" key="2">
    <source>
        <dbReference type="ARBA" id="ARBA00023125"/>
    </source>
</evidence>
<name>A0ABP6WGK5_9ACTN</name>
<protein>
    <submittedName>
        <fullName evidence="6">TetR/AcrR family transcriptional regulator</fullName>
    </submittedName>
</protein>
<gene>
    <name evidence="6" type="ORF">GCM10022263_40190</name>
</gene>
<dbReference type="InterPro" id="IPR001647">
    <property type="entry name" value="HTH_TetR"/>
</dbReference>
<proteinExistence type="predicted"/>
<accession>A0ABP6WGK5</accession>
<dbReference type="RefSeq" id="WP_218234857.1">
    <property type="nucleotide sequence ID" value="NZ_BAABBB010000026.1"/>
</dbReference>
<dbReference type="Pfam" id="PF00440">
    <property type="entry name" value="TetR_N"/>
    <property type="match status" value="1"/>
</dbReference>
<sequence>MTHEAADRHDQVVAAAIRVVEALGAAGTTMDAVAAEAGVSPEALARDFSSRDELLRDVITRVVDDTSAALRESLDLEQGIEHALRQGVGTFWARLLDGGTGMRVAQFELALYSARTDAGSGLARLEFARYTDLLTELCAEAAAFAGEECAVPLDVLGRLVLGVVDGLVLQHIANPDPARSQRDLAHALDMLVALAAPRRR</sequence>
<dbReference type="PANTHER" id="PTHR30055:SF234">
    <property type="entry name" value="HTH-TYPE TRANSCRIPTIONAL REGULATOR BETI"/>
    <property type="match status" value="1"/>
</dbReference>
<evidence type="ECO:0000256" key="3">
    <source>
        <dbReference type="ARBA" id="ARBA00023163"/>
    </source>
</evidence>
<dbReference type="PANTHER" id="PTHR30055">
    <property type="entry name" value="HTH-TYPE TRANSCRIPTIONAL REGULATOR RUTR"/>
    <property type="match status" value="1"/>
</dbReference>
<dbReference type="EMBL" id="BAABBB010000026">
    <property type="protein sequence ID" value="GAA3549229.1"/>
    <property type="molecule type" value="Genomic_DNA"/>
</dbReference>
<feature type="domain" description="HTH tetR-type" evidence="5">
    <location>
        <begin position="6"/>
        <end position="66"/>
    </location>
</feature>
<keyword evidence="1" id="KW-0805">Transcription regulation</keyword>
<evidence type="ECO:0000313" key="6">
    <source>
        <dbReference type="EMBL" id="GAA3549229.1"/>
    </source>
</evidence>
<keyword evidence="7" id="KW-1185">Reference proteome</keyword>
<comment type="caution">
    <text evidence="6">The sequence shown here is derived from an EMBL/GenBank/DDBJ whole genome shotgun (WGS) entry which is preliminary data.</text>
</comment>
<dbReference type="PROSITE" id="PS50977">
    <property type="entry name" value="HTH_TETR_2"/>
    <property type="match status" value="1"/>
</dbReference>
<reference evidence="7" key="1">
    <citation type="journal article" date="2019" name="Int. J. Syst. Evol. Microbiol.">
        <title>The Global Catalogue of Microorganisms (GCM) 10K type strain sequencing project: providing services to taxonomists for standard genome sequencing and annotation.</title>
        <authorList>
            <consortium name="The Broad Institute Genomics Platform"/>
            <consortium name="The Broad Institute Genome Sequencing Center for Infectious Disease"/>
            <person name="Wu L."/>
            <person name="Ma J."/>
        </authorList>
    </citation>
    <scope>NUCLEOTIDE SEQUENCE [LARGE SCALE GENOMIC DNA]</scope>
    <source>
        <strain evidence="7">JCM 17460</strain>
    </source>
</reference>
<dbReference type="InterPro" id="IPR050109">
    <property type="entry name" value="HTH-type_TetR-like_transc_reg"/>
</dbReference>
<feature type="DNA-binding region" description="H-T-H motif" evidence="4">
    <location>
        <begin position="29"/>
        <end position="48"/>
    </location>
</feature>
<evidence type="ECO:0000313" key="7">
    <source>
        <dbReference type="Proteomes" id="UP001500301"/>
    </source>
</evidence>
<keyword evidence="3" id="KW-0804">Transcription</keyword>